<comment type="caution">
    <text evidence="1">The sequence shown here is derived from an EMBL/GenBank/DDBJ whole genome shotgun (WGS) entry which is preliminary data.</text>
</comment>
<organism evidence="1 2">
    <name type="scientific">Entomophthora muscae</name>
    <dbReference type="NCBI Taxonomy" id="34485"/>
    <lineage>
        <taxon>Eukaryota</taxon>
        <taxon>Fungi</taxon>
        <taxon>Fungi incertae sedis</taxon>
        <taxon>Zoopagomycota</taxon>
        <taxon>Entomophthoromycotina</taxon>
        <taxon>Entomophthoromycetes</taxon>
        <taxon>Entomophthorales</taxon>
        <taxon>Entomophthoraceae</taxon>
        <taxon>Entomophthora</taxon>
    </lineage>
</organism>
<accession>A0ACC2SE94</accession>
<proteinExistence type="predicted"/>
<reference evidence="1" key="1">
    <citation type="submission" date="2022-04" db="EMBL/GenBank/DDBJ databases">
        <title>Genome of the entomopathogenic fungus Entomophthora muscae.</title>
        <authorList>
            <person name="Elya C."/>
            <person name="Lovett B.R."/>
            <person name="Lee E."/>
            <person name="Macias A.M."/>
            <person name="Hajek A.E."/>
            <person name="De Bivort B.L."/>
            <person name="Kasson M.T."/>
            <person name="De Fine Licht H.H."/>
            <person name="Stajich J.E."/>
        </authorList>
    </citation>
    <scope>NUCLEOTIDE SEQUENCE</scope>
    <source>
        <strain evidence="1">Berkeley</strain>
    </source>
</reference>
<sequence>MDAPMVDYGREPDHREHSSHRPRHRDETRGYSRSRSPSIPRDRYRSSRRRSRSRSHERERDVPSRRRDFGRPREHRPVRDNPIPSEVLGVFGLSSYTREGDLEKLFGEYGRIEQVRIIYDRRTDVSRGFGFINFANVQDATIAKQKLDGLRLHERCIRVDYSITQRAHSPTPGEYMGDRRPPSP</sequence>
<gene>
    <name evidence="1" type="primary">TRA2B_2</name>
    <name evidence="1" type="ORF">DSO57_1028380</name>
</gene>
<keyword evidence="2" id="KW-1185">Reference proteome</keyword>
<evidence type="ECO:0000313" key="2">
    <source>
        <dbReference type="Proteomes" id="UP001165960"/>
    </source>
</evidence>
<evidence type="ECO:0000313" key="1">
    <source>
        <dbReference type="EMBL" id="KAJ9060676.1"/>
    </source>
</evidence>
<dbReference type="Proteomes" id="UP001165960">
    <property type="component" value="Unassembled WGS sequence"/>
</dbReference>
<protein>
    <submittedName>
        <fullName evidence="1">Transformer 2 beta</fullName>
    </submittedName>
</protein>
<name>A0ACC2SE94_9FUNG</name>
<dbReference type="EMBL" id="QTSX02005150">
    <property type="protein sequence ID" value="KAJ9060676.1"/>
    <property type="molecule type" value="Genomic_DNA"/>
</dbReference>